<sequence>MNTLEVVLARRNRRAAWNKHAATLRDADKPKPSGPKPGKGNGRPLTHGHENAYWRHIKANEPACDECIEAHERAKEQQRIRHHERKAAG</sequence>
<reference evidence="2 3" key="1">
    <citation type="submission" date="2015-01" db="EMBL/GenBank/DDBJ databases">
        <title>Genome sequence of Mycobacterium llatzerense and Mycobacterium immunogenum recovered from brain abscess.</title>
        <authorList>
            <person name="Greninger A.L."/>
            <person name="Langelier C."/>
            <person name="Cunningham G."/>
            <person name="Chiu C.Y."/>
            <person name="Miller S."/>
        </authorList>
    </citation>
    <scope>NUCLEOTIDE SEQUENCE [LARGE SCALE GENOMIC DNA]</scope>
    <source>
        <strain evidence="2 3">CLUC14</strain>
    </source>
</reference>
<gene>
    <name evidence="2" type="ORF">TL10_06475</name>
</gene>
<dbReference type="Proteomes" id="UP000032221">
    <property type="component" value="Unassembled WGS sequence"/>
</dbReference>
<organism evidence="2 3">
    <name type="scientific">Mycolicibacterium llatzerense</name>
    <dbReference type="NCBI Taxonomy" id="280871"/>
    <lineage>
        <taxon>Bacteria</taxon>
        <taxon>Bacillati</taxon>
        <taxon>Actinomycetota</taxon>
        <taxon>Actinomycetes</taxon>
        <taxon>Mycobacteriales</taxon>
        <taxon>Mycobacteriaceae</taxon>
        <taxon>Mycolicibacterium</taxon>
    </lineage>
</organism>
<dbReference type="RefSeq" id="WP_043984967.1">
    <property type="nucleotide sequence ID" value="NZ_JXST01000006.1"/>
</dbReference>
<proteinExistence type="predicted"/>
<evidence type="ECO:0000256" key="1">
    <source>
        <dbReference type="SAM" id="MobiDB-lite"/>
    </source>
</evidence>
<evidence type="ECO:0000313" key="3">
    <source>
        <dbReference type="Proteomes" id="UP000032221"/>
    </source>
</evidence>
<accession>A0A0D1LP81</accession>
<dbReference type="EMBL" id="JXST01000006">
    <property type="protein sequence ID" value="KIU17896.1"/>
    <property type="molecule type" value="Genomic_DNA"/>
</dbReference>
<dbReference type="STRING" id="280871.TL10_06475"/>
<comment type="caution">
    <text evidence="2">The sequence shown here is derived from an EMBL/GenBank/DDBJ whole genome shotgun (WGS) entry which is preliminary data.</text>
</comment>
<dbReference type="AlphaFoldDB" id="A0A0D1LP81"/>
<keyword evidence="3" id="KW-1185">Reference proteome</keyword>
<protein>
    <submittedName>
        <fullName evidence="2">Uncharacterized protein</fullName>
    </submittedName>
</protein>
<name>A0A0D1LP81_9MYCO</name>
<dbReference type="PATRIC" id="fig|280871.6.peg.1333"/>
<evidence type="ECO:0000313" key="2">
    <source>
        <dbReference type="EMBL" id="KIU17896.1"/>
    </source>
</evidence>
<feature type="region of interest" description="Disordered" evidence="1">
    <location>
        <begin position="16"/>
        <end position="48"/>
    </location>
</feature>